<feature type="transmembrane region" description="Helical" evidence="1">
    <location>
        <begin position="7"/>
        <end position="30"/>
    </location>
</feature>
<evidence type="ECO:0000313" key="2">
    <source>
        <dbReference type="Proteomes" id="UP000038045"/>
    </source>
</evidence>
<protein>
    <submittedName>
        <fullName evidence="3">G_PROTEIN_RECEP_F1_2 domain-containing protein</fullName>
    </submittedName>
</protein>
<feature type="transmembrane region" description="Helical" evidence="1">
    <location>
        <begin position="118"/>
        <end position="138"/>
    </location>
</feature>
<feature type="transmembrane region" description="Helical" evidence="1">
    <location>
        <begin position="50"/>
        <end position="77"/>
    </location>
</feature>
<dbReference type="Proteomes" id="UP000038045">
    <property type="component" value="Unplaced"/>
</dbReference>
<organism evidence="2 3">
    <name type="scientific">Parastrongyloides trichosuri</name>
    <name type="common">Possum-specific nematode worm</name>
    <dbReference type="NCBI Taxonomy" id="131310"/>
    <lineage>
        <taxon>Eukaryota</taxon>
        <taxon>Metazoa</taxon>
        <taxon>Ecdysozoa</taxon>
        <taxon>Nematoda</taxon>
        <taxon>Chromadorea</taxon>
        <taxon>Rhabditida</taxon>
        <taxon>Tylenchina</taxon>
        <taxon>Panagrolaimomorpha</taxon>
        <taxon>Strongyloidoidea</taxon>
        <taxon>Strongyloididae</taxon>
        <taxon>Parastrongyloides</taxon>
    </lineage>
</organism>
<sequence>MAFNKGLAFFICALIIIIICSIVGNVLYFTNYNEEPFCFSQAYHTSTGNAGIYLLHIGNCLSIIFFIVCIISAFAYSRYKEFSIILFVLIFLRICVDVVGIILLSIALTDQNCHSTKAIVGLAINLAGIFIVLAFVCLSWRSRSNDSEYVY</sequence>
<evidence type="ECO:0000313" key="3">
    <source>
        <dbReference type="WBParaSite" id="PTRK_0000335600.1"/>
    </source>
</evidence>
<evidence type="ECO:0000256" key="1">
    <source>
        <dbReference type="SAM" id="Phobius"/>
    </source>
</evidence>
<reference evidence="3" key="1">
    <citation type="submission" date="2017-02" db="UniProtKB">
        <authorList>
            <consortium name="WormBaseParasite"/>
        </authorList>
    </citation>
    <scope>IDENTIFICATION</scope>
</reference>
<keyword evidence="1" id="KW-1133">Transmembrane helix</keyword>
<keyword evidence="2" id="KW-1185">Reference proteome</keyword>
<dbReference type="WBParaSite" id="PTRK_0000335600.1">
    <property type="protein sequence ID" value="PTRK_0000335600.1"/>
    <property type="gene ID" value="PTRK_0000335600"/>
</dbReference>
<keyword evidence="1" id="KW-0812">Transmembrane</keyword>
<proteinExistence type="predicted"/>
<name>A0A0N4Z842_PARTI</name>
<keyword evidence="1" id="KW-0472">Membrane</keyword>
<feature type="transmembrane region" description="Helical" evidence="1">
    <location>
        <begin position="84"/>
        <end position="106"/>
    </location>
</feature>
<accession>A0A0N4Z842</accession>
<dbReference type="AlphaFoldDB" id="A0A0N4Z842"/>